<feature type="compositionally biased region" description="Polar residues" evidence="1">
    <location>
        <begin position="1"/>
        <end position="14"/>
    </location>
</feature>
<proteinExistence type="predicted"/>
<protein>
    <submittedName>
        <fullName evidence="2">Uncharacterized protein</fullName>
    </submittedName>
</protein>
<accession>A0A0A9AHF4</accession>
<reference evidence="2" key="2">
    <citation type="journal article" date="2015" name="Data Brief">
        <title>Shoot transcriptome of the giant reed, Arundo donax.</title>
        <authorList>
            <person name="Barrero R.A."/>
            <person name="Guerrero F.D."/>
            <person name="Moolhuijzen P."/>
            <person name="Goolsby J.A."/>
            <person name="Tidwell J."/>
            <person name="Bellgard S.E."/>
            <person name="Bellgard M.I."/>
        </authorList>
    </citation>
    <scope>NUCLEOTIDE SEQUENCE</scope>
    <source>
        <tissue evidence="2">Shoot tissue taken approximately 20 cm above the soil surface</tissue>
    </source>
</reference>
<sequence>MSIDTLNGTHSSNFDKLGEPQLISKVERK</sequence>
<feature type="region of interest" description="Disordered" evidence="1">
    <location>
        <begin position="1"/>
        <end position="29"/>
    </location>
</feature>
<dbReference type="AlphaFoldDB" id="A0A0A9AHF4"/>
<reference evidence="2" key="1">
    <citation type="submission" date="2014-09" db="EMBL/GenBank/DDBJ databases">
        <authorList>
            <person name="Magalhaes I.L.F."/>
            <person name="Oliveira U."/>
            <person name="Santos F.R."/>
            <person name="Vidigal T.H.D.A."/>
            <person name="Brescovit A.D."/>
            <person name="Santos A.J."/>
        </authorList>
    </citation>
    <scope>NUCLEOTIDE SEQUENCE</scope>
    <source>
        <tissue evidence="2">Shoot tissue taken approximately 20 cm above the soil surface</tissue>
    </source>
</reference>
<dbReference type="EMBL" id="GBRH01248592">
    <property type="protein sequence ID" value="JAD49303.1"/>
    <property type="molecule type" value="Transcribed_RNA"/>
</dbReference>
<organism evidence="2">
    <name type="scientific">Arundo donax</name>
    <name type="common">Giant reed</name>
    <name type="synonym">Donax arundinaceus</name>
    <dbReference type="NCBI Taxonomy" id="35708"/>
    <lineage>
        <taxon>Eukaryota</taxon>
        <taxon>Viridiplantae</taxon>
        <taxon>Streptophyta</taxon>
        <taxon>Embryophyta</taxon>
        <taxon>Tracheophyta</taxon>
        <taxon>Spermatophyta</taxon>
        <taxon>Magnoliopsida</taxon>
        <taxon>Liliopsida</taxon>
        <taxon>Poales</taxon>
        <taxon>Poaceae</taxon>
        <taxon>PACMAD clade</taxon>
        <taxon>Arundinoideae</taxon>
        <taxon>Arundineae</taxon>
        <taxon>Arundo</taxon>
    </lineage>
</organism>
<evidence type="ECO:0000313" key="2">
    <source>
        <dbReference type="EMBL" id="JAD49303.1"/>
    </source>
</evidence>
<evidence type="ECO:0000256" key="1">
    <source>
        <dbReference type="SAM" id="MobiDB-lite"/>
    </source>
</evidence>
<name>A0A0A9AHF4_ARUDO</name>